<evidence type="ECO:0000313" key="3">
    <source>
        <dbReference type="Proteomes" id="UP001175226"/>
    </source>
</evidence>
<keyword evidence="3" id="KW-1185">Reference proteome</keyword>
<proteinExistence type="predicted"/>
<feature type="region of interest" description="Disordered" evidence="1">
    <location>
        <begin position="14"/>
        <end position="36"/>
    </location>
</feature>
<dbReference type="AlphaFoldDB" id="A0AA39N3I5"/>
<gene>
    <name evidence="2" type="ORF">EV421DRAFT_2029273</name>
</gene>
<name>A0AA39N3I5_9AGAR</name>
<protein>
    <submittedName>
        <fullName evidence="2">Uncharacterized protein</fullName>
    </submittedName>
</protein>
<evidence type="ECO:0000313" key="2">
    <source>
        <dbReference type="EMBL" id="KAK0456826.1"/>
    </source>
</evidence>
<reference evidence="2" key="1">
    <citation type="submission" date="2023-06" db="EMBL/GenBank/DDBJ databases">
        <authorList>
            <consortium name="Lawrence Berkeley National Laboratory"/>
            <person name="Ahrendt S."/>
            <person name="Sahu N."/>
            <person name="Indic B."/>
            <person name="Wong-Bajracharya J."/>
            <person name="Merenyi Z."/>
            <person name="Ke H.-M."/>
            <person name="Monk M."/>
            <person name="Kocsube S."/>
            <person name="Drula E."/>
            <person name="Lipzen A."/>
            <person name="Balint B."/>
            <person name="Henrissat B."/>
            <person name="Andreopoulos B."/>
            <person name="Martin F.M."/>
            <person name="Harder C.B."/>
            <person name="Rigling D."/>
            <person name="Ford K.L."/>
            <person name="Foster G.D."/>
            <person name="Pangilinan J."/>
            <person name="Papanicolaou A."/>
            <person name="Barry K."/>
            <person name="LaButti K."/>
            <person name="Viragh M."/>
            <person name="Koriabine M."/>
            <person name="Yan M."/>
            <person name="Riley R."/>
            <person name="Champramary S."/>
            <person name="Plett K.L."/>
            <person name="Tsai I.J."/>
            <person name="Slot J."/>
            <person name="Sipos G."/>
            <person name="Plett J."/>
            <person name="Nagy L.G."/>
            <person name="Grigoriev I.V."/>
        </authorList>
    </citation>
    <scope>NUCLEOTIDE SEQUENCE</scope>
    <source>
        <strain evidence="2">FPL87.14</strain>
    </source>
</reference>
<organism evidence="2 3">
    <name type="scientific">Armillaria borealis</name>
    <dbReference type="NCBI Taxonomy" id="47425"/>
    <lineage>
        <taxon>Eukaryota</taxon>
        <taxon>Fungi</taxon>
        <taxon>Dikarya</taxon>
        <taxon>Basidiomycota</taxon>
        <taxon>Agaricomycotina</taxon>
        <taxon>Agaricomycetes</taxon>
        <taxon>Agaricomycetidae</taxon>
        <taxon>Agaricales</taxon>
        <taxon>Marasmiineae</taxon>
        <taxon>Physalacriaceae</taxon>
        <taxon>Armillaria</taxon>
    </lineage>
</organism>
<evidence type="ECO:0000256" key="1">
    <source>
        <dbReference type="SAM" id="MobiDB-lite"/>
    </source>
</evidence>
<dbReference type="EMBL" id="JAUEPT010000001">
    <property type="protein sequence ID" value="KAK0456826.1"/>
    <property type="molecule type" value="Genomic_DNA"/>
</dbReference>
<accession>A0AA39N3I5</accession>
<sequence length="354" mass="38738">MFLDISEFPKSSSTLDEQRYTDTTLGCRGSSQTGRAGSSIILRGGASISARYGNPVKAAQGILCIPAVHTHAVSPSTTPYPPQRYLHQTRRHAINGWTSFLLVSMLEKVVPVRGPMTAQCAGMGNRLTLRHSARNPTQSLCGIAVGTPSSSLTLVTVGGADVSQVEFRLSAYFGKWWGGELADEIDGRFEREDRGVRAAWSAIFGHLRGWTAVGPQSCRAGWMERITAGYSGEGIVHAWMSVKELACMASGKDVDWLPARFAKVGKGKHRVARIYVGVSEQSVLRLRSSCFGAPSTTFYSHPTTEILLHRLMNSTSIIRCDRIIIPFVHLSITSIRRNALRSFIQDVAITTRNQ</sequence>
<dbReference type="Proteomes" id="UP001175226">
    <property type="component" value="Unassembled WGS sequence"/>
</dbReference>
<comment type="caution">
    <text evidence="2">The sequence shown here is derived from an EMBL/GenBank/DDBJ whole genome shotgun (WGS) entry which is preliminary data.</text>
</comment>